<dbReference type="InterPro" id="IPR036770">
    <property type="entry name" value="Ankyrin_rpt-contain_sf"/>
</dbReference>
<dbReference type="Gene3D" id="1.25.40.20">
    <property type="entry name" value="Ankyrin repeat-containing domain"/>
    <property type="match status" value="1"/>
</dbReference>
<proteinExistence type="predicted"/>
<feature type="region of interest" description="Disordered" evidence="2">
    <location>
        <begin position="232"/>
        <end position="256"/>
    </location>
</feature>
<evidence type="ECO:0000313" key="5">
    <source>
        <dbReference type="Proteomes" id="UP000799538"/>
    </source>
</evidence>
<keyword evidence="5" id="KW-1185">Reference proteome</keyword>
<dbReference type="AlphaFoldDB" id="A0A6A6GDJ0"/>
<dbReference type="Pfam" id="PF24883">
    <property type="entry name" value="NPHP3_N"/>
    <property type="match status" value="1"/>
</dbReference>
<dbReference type="SUPFAM" id="SSF48403">
    <property type="entry name" value="Ankyrin repeat"/>
    <property type="match status" value="1"/>
</dbReference>
<evidence type="ECO:0000256" key="2">
    <source>
        <dbReference type="SAM" id="MobiDB-lite"/>
    </source>
</evidence>
<accession>A0A6A6GDJ0</accession>
<dbReference type="PANTHER" id="PTHR46082:SF11">
    <property type="entry name" value="AAA+ ATPASE DOMAIN-CONTAINING PROTEIN-RELATED"/>
    <property type="match status" value="1"/>
</dbReference>
<keyword evidence="1" id="KW-0677">Repeat</keyword>
<dbReference type="EMBL" id="ML992506">
    <property type="protein sequence ID" value="KAF2223792.1"/>
    <property type="molecule type" value="Genomic_DNA"/>
</dbReference>
<protein>
    <recommendedName>
        <fullName evidence="3">Nephrocystin 3-like N-terminal domain-containing protein</fullName>
    </recommendedName>
</protein>
<dbReference type="InterPro" id="IPR056884">
    <property type="entry name" value="NPHP3-like_N"/>
</dbReference>
<dbReference type="InterPro" id="IPR035994">
    <property type="entry name" value="Nucleoside_phosphorylase_sf"/>
</dbReference>
<dbReference type="OrthoDB" id="20872at2759"/>
<feature type="domain" description="Nephrocystin 3-like N-terminal" evidence="3">
    <location>
        <begin position="306"/>
        <end position="484"/>
    </location>
</feature>
<dbReference type="SMART" id="SM00248">
    <property type="entry name" value="ANK"/>
    <property type="match status" value="5"/>
</dbReference>
<dbReference type="Gene3D" id="3.40.50.1580">
    <property type="entry name" value="Nucleoside phosphorylase domain"/>
    <property type="match status" value="1"/>
</dbReference>
<name>A0A6A6GDJ0_9PEZI</name>
<evidence type="ECO:0000259" key="3">
    <source>
        <dbReference type="Pfam" id="PF24883"/>
    </source>
</evidence>
<evidence type="ECO:0000256" key="1">
    <source>
        <dbReference type="ARBA" id="ARBA00022737"/>
    </source>
</evidence>
<dbReference type="Proteomes" id="UP000799538">
    <property type="component" value="Unassembled WGS sequence"/>
</dbReference>
<gene>
    <name evidence="4" type="ORF">BDZ85DRAFT_318990</name>
</gene>
<evidence type="ECO:0000313" key="4">
    <source>
        <dbReference type="EMBL" id="KAF2223792.1"/>
    </source>
</evidence>
<dbReference type="SUPFAM" id="SSF53167">
    <property type="entry name" value="Purine and uridine phosphorylases"/>
    <property type="match status" value="1"/>
</dbReference>
<reference evidence="5" key="1">
    <citation type="journal article" date="2020" name="Stud. Mycol.">
        <title>101 Dothideomycetes genomes: A test case for predicting lifestyles and emergence of pathogens.</title>
        <authorList>
            <person name="Haridas S."/>
            <person name="Albert R."/>
            <person name="Binder M."/>
            <person name="Bloem J."/>
            <person name="LaButti K."/>
            <person name="Salamov A."/>
            <person name="Andreopoulos B."/>
            <person name="Baker S."/>
            <person name="Barry K."/>
            <person name="Bills G."/>
            <person name="Bluhm B."/>
            <person name="Cannon C."/>
            <person name="Castanera R."/>
            <person name="Culley D."/>
            <person name="Daum C."/>
            <person name="Ezra D."/>
            <person name="Gonzalez J."/>
            <person name="Henrissat B."/>
            <person name="Kuo A."/>
            <person name="Liang C."/>
            <person name="Lipzen A."/>
            <person name="Lutzoni F."/>
            <person name="Magnuson J."/>
            <person name="Mondo S."/>
            <person name="Nolan M."/>
            <person name="Ohm R."/>
            <person name="Pangilinan J."/>
            <person name="Park H.-J."/>
            <person name="Ramirez L."/>
            <person name="Alfaro M."/>
            <person name="Sun H."/>
            <person name="Tritt A."/>
            <person name="Yoshinaga Y."/>
            <person name="Zwiers L.-H."/>
            <person name="Turgeon B."/>
            <person name="Goodwin S."/>
            <person name="Spatafora J."/>
            <person name="Crous P."/>
            <person name="Grigoriev I."/>
        </authorList>
    </citation>
    <scope>NUCLEOTIDE SEQUENCE [LARGE SCALE GENOMIC DNA]</scope>
    <source>
        <strain evidence="5">CECT 20119</strain>
    </source>
</reference>
<dbReference type="GO" id="GO:0009116">
    <property type="term" value="P:nucleoside metabolic process"/>
    <property type="evidence" value="ECO:0007669"/>
    <property type="project" value="InterPro"/>
</dbReference>
<dbReference type="InterPro" id="IPR053137">
    <property type="entry name" value="NLR-like"/>
</dbReference>
<dbReference type="Pfam" id="PF13857">
    <property type="entry name" value="Ank_5"/>
    <property type="match status" value="1"/>
</dbReference>
<dbReference type="PANTHER" id="PTHR46082">
    <property type="entry name" value="ATP/GTP-BINDING PROTEIN-RELATED"/>
    <property type="match status" value="1"/>
</dbReference>
<organism evidence="4 5">
    <name type="scientific">Elsinoe ampelina</name>
    <dbReference type="NCBI Taxonomy" id="302913"/>
    <lineage>
        <taxon>Eukaryota</taxon>
        <taxon>Fungi</taxon>
        <taxon>Dikarya</taxon>
        <taxon>Ascomycota</taxon>
        <taxon>Pezizomycotina</taxon>
        <taxon>Dothideomycetes</taxon>
        <taxon>Dothideomycetidae</taxon>
        <taxon>Myriangiales</taxon>
        <taxon>Elsinoaceae</taxon>
        <taxon>Elsinoe</taxon>
    </lineage>
</organism>
<dbReference type="GO" id="GO:0003824">
    <property type="term" value="F:catalytic activity"/>
    <property type="evidence" value="ECO:0007669"/>
    <property type="project" value="InterPro"/>
</dbReference>
<feature type="compositionally biased region" description="Low complexity" evidence="2">
    <location>
        <begin position="235"/>
        <end position="247"/>
    </location>
</feature>
<sequence>MMRSFPKIKLGIVCGIGGGNPSIKHDIRLGDIVVGMPDGGFGGVVQYNAGKATPNGLSNAPAHNRPPHFVQQAVKNRITDMIEGMMWQDCMPKGKPEWTSMDTLDDVLHEVDGPNPRPKDRGSKIFYGAIASGDLVVKSSGSRRELVQQIARDEDDILAFEMEGAGIISKFPCLVVRGISDYCDEHKNDLWQRYASTVAAAYCKFVLQIIPPANVTIAPRAAVVAEATEDRSSRTQRSYQRSASNSSARRRSKASSQYALTRSARTAKVLQLAGMDDFVASSFIARFWMYNYRHDFLVTSRQRSRGTLDWLRQDSDFLWWRSTARSTMLCMTGEIGTGKSVLMTYVRTILQQDITSRAGMRTIFTVYSLSSSDNRHADTAIAIAIHQVLTTYTDLVEKAYKYDRENITRAPEQSISRFQPVTGRTNSRSIIALWGLFMFLVSEMPCINVAFLIDGFDHWSVSDQETFLHLAYSSLVGSSKLKIILSMNTKAVEKVTKRRIPQWASQYPDHFRCKDLAGSEDNFKSDIDLFIEDKAEVIAKRHHLSPDDKALVIAAMGKDNIGIFLPVVLRIEHLLQSTTANSDVISQLDSLPESLQQIYQSLLVGLGKSRSTIKGPLLLYLMYGQSPLRIVDLAFILHLREVGFAGTSQIEGKFARNTLCTIQNEIASLAPAVRYRIDENVVESAHPSFQQFLLNIARQSSGFGLETSKEAHHRIAEDCIQILVDNKGYEYSLPYYDAAKARDLSQAMETRPMIVYAFRYWSYHVDQATKHSSDCDQRLLDAVKSLLEVWTTAGESFRAQILIFSGNSSLYQPGHNRRPTVLELLSVLGLSVILAKLLPKMLEQGGFSPNVVASALSLAIRRGHKAVLDQLVDSLHITSLDDHVFDTALEDSTWTSQPELLAQVMSLRQPRLQELVKGLMSAFTLGDRNALRVITDNRALFRERTAHGRHALHLLVIEIAELKDHAPKQALAEAVYLVKQGIDINAPDQFGFTALHYACWGRYSSSRLFISGLIMHGANPFATTKGGLIPLHFAVRFSWEPEAIEMLLSCSPAITQALSNGRNSVLHWAAGRQLAEEPVGYKRAPWQIIALIIHHGGDPYAVNKSGVTPLLLAGPIAADFCKKAYHDLEGLQNSGFWPQDQDSAETFAQMARQNLSVTMERWPYILRRHSWQPSEDRRIVELAEDTAEDGYDRTTQTQMSNGLRQMLRTMVAGLVSYIIAKLQEKMKAIYG</sequence>
<dbReference type="InterPro" id="IPR002110">
    <property type="entry name" value="Ankyrin_rpt"/>
</dbReference>